<evidence type="ECO:0000256" key="3">
    <source>
        <dbReference type="ARBA" id="ARBA00022741"/>
    </source>
</evidence>
<evidence type="ECO:0000256" key="2">
    <source>
        <dbReference type="ARBA" id="ARBA00022701"/>
    </source>
</evidence>
<dbReference type="EMBL" id="JANIIK010001113">
    <property type="protein sequence ID" value="KAJ3582393.1"/>
    <property type="molecule type" value="Genomic_DNA"/>
</dbReference>
<sequence length="64" mass="7525">VGMDFRPPVVQEEIWPRCRGHAEQHHRHRPGLGSPDHKSDLMYAKRAFFHRYVGEGTEDEGEER</sequence>
<name>A0A9Q0D7H8_9TELE</name>
<dbReference type="InterPro" id="IPR008280">
    <property type="entry name" value="Tub_FtsZ_C"/>
</dbReference>
<organism evidence="5 6">
    <name type="scientific">Muraenolepis orangiensis</name>
    <name type="common">Patagonian moray cod</name>
    <dbReference type="NCBI Taxonomy" id="630683"/>
    <lineage>
        <taxon>Eukaryota</taxon>
        <taxon>Metazoa</taxon>
        <taxon>Chordata</taxon>
        <taxon>Craniata</taxon>
        <taxon>Vertebrata</taxon>
        <taxon>Euteleostomi</taxon>
        <taxon>Actinopterygii</taxon>
        <taxon>Neopterygii</taxon>
        <taxon>Teleostei</taxon>
        <taxon>Neoteleostei</taxon>
        <taxon>Acanthomorphata</taxon>
        <taxon>Zeiogadaria</taxon>
        <taxon>Gadariae</taxon>
        <taxon>Gadiformes</taxon>
        <taxon>Muraenolepidoidei</taxon>
        <taxon>Muraenolepididae</taxon>
        <taxon>Muraenolepis</taxon>
    </lineage>
</organism>
<feature type="non-terminal residue" evidence="5">
    <location>
        <position position="1"/>
    </location>
</feature>
<gene>
    <name evidence="5" type="ORF">NHX12_000662</name>
</gene>
<dbReference type="AlphaFoldDB" id="A0A9Q0D7H8"/>
<keyword evidence="6" id="KW-1185">Reference proteome</keyword>
<dbReference type="GO" id="GO:0005874">
    <property type="term" value="C:microtubule"/>
    <property type="evidence" value="ECO:0007669"/>
    <property type="project" value="UniProtKB-KW"/>
</dbReference>
<keyword evidence="2" id="KW-0493">Microtubule</keyword>
<reference evidence="5" key="1">
    <citation type="submission" date="2022-07" db="EMBL/GenBank/DDBJ databases">
        <title>Chromosome-level genome of Muraenolepis orangiensis.</title>
        <authorList>
            <person name="Kim J."/>
        </authorList>
    </citation>
    <scope>NUCLEOTIDE SEQUENCE</scope>
    <source>
        <strain evidence="5">KU_S4_2022</strain>
        <tissue evidence="5">Muscle</tissue>
    </source>
</reference>
<dbReference type="GO" id="GO:0005525">
    <property type="term" value="F:GTP binding"/>
    <property type="evidence" value="ECO:0007669"/>
    <property type="project" value="UniProtKB-KW"/>
</dbReference>
<keyword evidence="4" id="KW-0342">GTP-binding</keyword>
<dbReference type="InterPro" id="IPR023123">
    <property type="entry name" value="Tubulin_C"/>
</dbReference>
<evidence type="ECO:0000256" key="1">
    <source>
        <dbReference type="ARBA" id="ARBA00009636"/>
    </source>
</evidence>
<proteinExistence type="inferred from homology"/>
<keyword evidence="3" id="KW-0547">Nucleotide-binding</keyword>
<dbReference type="Gene3D" id="1.10.287.600">
    <property type="entry name" value="Helix hairpin bin"/>
    <property type="match status" value="1"/>
</dbReference>
<evidence type="ECO:0000256" key="4">
    <source>
        <dbReference type="ARBA" id="ARBA00023134"/>
    </source>
</evidence>
<comment type="similarity">
    <text evidence="1">Belongs to the tubulin family.</text>
</comment>
<evidence type="ECO:0000313" key="5">
    <source>
        <dbReference type="EMBL" id="KAJ3582393.1"/>
    </source>
</evidence>
<dbReference type="SUPFAM" id="SSF55307">
    <property type="entry name" value="Tubulin C-terminal domain-like"/>
    <property type="match status" value="1"/>
</dbReference>
<accession>A0A9Q0D7H8</accession>
<evidence type="ECO:0000313" key="6">
    <source>
        <dbReference type="Proteomes" id="UP001148018"/>
    </source>
</evidence>
<dbReference type="Proteomes" id="UP001148018">
    <property type="component" value="Unassembled WGS sequence"/>
</dbReference>
<protein>
    <submittedName>
        <fullName evidence="5">Uncharacterized protein</fullName>
    </submittedName>
</protein>
<comment type="caution">
    <text evidence="5">The sequence shown here is derived from an EMBL/GenBank/DDBJ whole genome shotgun (WGS) entry which is preliminary data.</text>
</comment>